<dbReference type="PANTHER" id="PTHR31793:SF24">
    <property type="entry name" value="LONG-CHAIN ACYL-COA THIOESTERASE FADM"/>
    <property type="match status" value="1"/>
</dbReference>
<accession>A0A1H4BTT0</accession>
<dbReference type="InterPro" id="IPR050563">
    <property type="entry name" value="4-hydroxybenzoyl-CoA_TE"/>
</dbReference>
<dbReference type="SUPFAM" id="SSF54637">
    <property type="entry name" value="Thioesterase/thiol ester dehydrase-isomerase"/>
    <property type="match status" value="1"/>
</dbReference>
<evidence type="ECO:0000313" key="1">
    <source>
        <dbReference type="EMBL" id="SEA51504.1"/>
    </source>
</evidence>
<protein>
    <submittedName>
        <fullName evidence="1">Acyl-CoA thioester hydrolase</fullName>
    </submittedName>
</protein>
<organism evidence="1 2">
    <name type="scientific">Thalassobacillus cyri</name>
    <dbReference type="NCBI Taxonomy" id="571932"/>
    <lineage>
        <taxon>Bacteria</taxon>
        <taxon>Bacillati</taxon>
        <taxon>Bacillota</taxon>
        <taxon>Bacilli</taxon>
        <taxon>Bacillales</taxon>
        <taxon>Bacillaceae</taxon>
        <taxon>Thalassobacillus</taxon>
    </lineage>
</organism>
<dbReference type="GO" id="GO:0047617">
    <property type="term" value="F:fatty acyl-CoA hydrolase activity"/>
    <property type="evidence" value="ECO:0007669"/>
    <property type="project" value="TreeGrafter"/>
</dbReference>
<dbReference type="Pfam" id="PF13279">
    <property type="entry name" value="4HBT_2"/>
    <property type="match status" value="1"/>
</dbReference>
<keyword evidence="2" id="KW-1185">Reference proteome</keyword>
<gene>
    <name evidence="1" type="ORF">SAMN05421743_105143</name>
</gene>
<dbReference type="Proteomes" id="UP000198584">
    <property type="component" value="Unassembled WGS sequence"/>
</dbReference>
<keyword evidence="1" id="KW-0378">Hydrolase</keyword>
<dbReference type="CDD" id="cd00586">
    <property type="entry name" value="4HBT"/>
    <property type="match status" value="1"/>
</dbReference>
<dbReference type="InterPro" id="IPR029069">
    <property type="entry name" value="HotDog_dom_sf"/>
</dbReference>
<dbReference type="AlphaFoldDB" id="A0A1H4BTT0"/>
<dbReference type="EMBL" id="FNQR01000005">
    <property type="protein sequence ID" value="SEA51504.1"/>
    <property type="molecule type" value="Genomic_DNA"/>
</dbReference>
<sequence length="115" mass="13749">MKRAAYINDLEKWRAGFQFNTQVRIRFSETDQFGHMNNTVPFVYFEEARIEFMKHLGFFLHKDKEPKVVPVVADLQCDFHRQLYFDDTLDIYVKADHIEKLPLTFITLQSTRTVT</sequence>
<dbReference type="PANTHER" id="PTHR31793">
    <property type="entry name" value="4-HYDROXYBENZOYL-COA THIOESTERASE FAMILY MEMBER"/>
    <property type="match status" value="1"/>
</dbReference>
<dbReference type="Gene3D" id="3.10.129.10">
    <property type="entry name" value="Hotdog Thioesterase"/>
    <property type="match status" value="1"/>
</dbReference>
<evidence type="ECO:0000313" key="2">
    <source>
        <dbReference type="Proteomes" id="UP000198584"/>
    </source>
</evidence>
<name>A0A1H4BTT0_9BACI</name>
<dbReference type="STRING" id="571932.SAMN05421743_105143"/>
<proteinExistence type="predicted"/>
<reference evidence="1 2" key="1">
    <citation type="submission" date="2016-10" db="EMBL/GenBank/DDBJ databases">
        <authorList>
            <person name="de Groot N.N."/>
        </authorList>
    </citation>
    <scope>NUCLEOTIDE SEQUENCE [LARGE SCALE GENOMIC DNA]</scope>
    <source>
        <strain evidence="1 2">CCM7597</strain>
    </source>
</reference>